<sequence length="159" mass="18152">MPFLETITKTKIAAVLALAIFLIILDRGFKTLSIFNTPQSFSICPGLNFAYQLNHNIAFSLPVNGDWLPFTILILILILIFLSLNFYWQKKYQSALLLLLIILPASSNLYDRFRYGGVIDYLHFFNFSVLNLADIMISIAICGLFLHLYLPSKKINLKT</sequence>
<feature type="transmembrane region" description="Helical" evidence="10">
    <location>
        <begin position="130"/>
        <end position="150"/>
    </location>
</feature>
<keyword evidence="7 10" id="KW-1133">Transmembrane helix</keyword>
<reference evidence="12" key="1">
    <citation type="submission" date="2017-09" db="EMBL/GenBank/DDBJ databases">
        <title>Depth-based differentiation of microbial function through sediment-hosted aquifers and enrichment of novel symbionts in the deep terrestrial subsurface.</title>
        <authorList>
            <person name="Probst A.J."/>
            <person name="Ladd B."/>
            <person name="Jarett J.K."/>
            <person name="Geller-Mcgrath D.E."/>
            <person name="Sieber C.M.K."/>
            <person name="Emerson J.B."/>
            <person name="Anantharaman K."/>
            <person name="Thomas B.C."/>
            <person name="Malmstrom R."/>
            <person name="Stieglmeier M."/>
            <person name="Klingl A."/>
            <person name="Woyke T."/>
            <person name="Ryan C.M."/>
            <person name="Banfield J.F."/>
        </authorList>
    </citation>
    <scope>NUCLEOTIDE SEQUENCE [LARGE SCALE GENOMIC DNA]</scope>
</reference>
<dbReference type="Pfam" id="PF01252">
    <property type="entry name" value="Peptidase_A8"/>
    <property type="match status" value="1"/>
</dbReference>
<evidence type="ECO:0000256" key="8">
    <source>
        <dbReference type="ARBA" id="ARBA00023136"/>
    </source>
</evidence>
<feature type="transmembrane region" description="Helical" evidence="10">
    <location>
        <begin position="67"/>
        <end position="87"/>
    </location>
</feature>
<name>A0A2M6WSB8_9BACT</name>
<dbReference type="PANTHER" id="PTHR33695">
    <property type="entry name" value="LIPOPROTEIN SIGNAL PEPTIDASE"/>
    <property type="match status" value="1"/>
</dbReference>
<comment type="caution">
    <text evidence="11">The sequence shown here is derived from an EMBL/GenBank/DDBJ whole genome shotgun (WGS) entry which is preliminary data.</text>
</comment>
<evidence type="ECO:0000256" key="10">
    <source>
        <dbReference type="SAM" id="Phobius"/>
    </source>
</evidence>
<evidence type="ECO:0000256" key="2">
    <source>
        <dbReference type="ARBA" id="ARBA00022475"/>
    </source>
</evidence>
<dbReference type="InterPro" id="IPR001872">
    <property type="entry name" value="Peptidase_A8"/>
</dbReference>
<dbReference type="AlphaFoldDB" id="A0A2M6WSB8"/>
<feature type="transmembrane region" description="Helical" evidence="10">
    <location>
        <begin position="12"/>
        <end position="29"/>
    </location>
</feature>
<gene>
    <name evidence="11" type="ORF">COT94_04550</name>
</gene>
<protein>
    <submittedName>
        <fullName evidence="11">Uncharacterized protein</fullName>
    </submittedName>
</protein>
<organism evidence="11 12">
    <name type="scientific">Candidatus Falkowbacteria bacterium CG10_big_fil_rev_8_21_14_0_10_37_14</name>
    <dbReference type="NCBI Taxonomy" id="1974561"/>
    <lineage>
        <taxon>Bacteria</taxon>
        <taxon>Candidatus Falkowiibacteriota</taxon>
    </lineage>
</organism>
<dbReference type="PANTHER" id="PTHR33695:SF1">
    <property type="entry name" value="LIPOPROTEIN SIGNAL PEPTIDASE"/>
    <property type="match status" value="1"/>
</dbReference>
<evidence type="ECO:0000256" key="7">
    <source>
        <dbReference type="ARBA" id="ARBA00022989"/>
    </source>
</evidence>
<dbReference type="GO" id="GO:0004190">
    <property type="term" value="F:aspartic-type endopeptidase activity"/>
    <property type="evidence" value="ECO:0007669"/>
    <property type="project" value="UniProtKB-KW"/>
</dbReference>
<keyword evidence="8 10" id="KW-0472">Membrane</keyword>
<accession>A0A2M6WSB8</accession>
<evidence type="ECO:0000256" key="5">
    <source>
        <dbReference type="ARBA" id="ARBA00022750"/>
    </source>
</evidence>
<evidence type="ECO:0000313" key="11">
    <source>
        <dbReference type="EMBL" id="PIT95655.1"/>
    </source>
</evidence>
<keyword evidence="4 10" id="KW-0812">Transmembrane</keyword>
<dbReference type="GO" id="GO:0016020">
    <property type="term" value="C:membrane"/>
    <property type="evidence" value="ECO:0007669"/>
    <property type="project" value="InterPro"/>
</dbReference>
<keyword evidence="3" id="KW-0645">Protease</keyword>
<keyword evidence="2" id="KW-1003">Cell membrane</keyword>
<evidence type="ECO:0000256" key="4">
    <source>
        <dbReference type="ARBA" id="ARBA00022692"/>
    </source>
</evidence>
<dbReference type="EMBL" id="PFAM01000026">
    <property type="protein sequence ID" value="PIT95655.1"/>
    <property type="molecule type" value="Genomic_DNA"/>
</dbReference>
<comment type="similarity">
    <text evidence="1 9">Belongs to the peptidase A8 family.</text>
</comment>
<dbReference type="Proteomes" id="UP000228533">
    <property type="component" value="Unassembled WGS sequence"/>
</dbReference>
<dbReference type="PRINTS" id="PR00781">
    <property type="entry name" value="LIPOSIGPTASE"/>
</dbReference>
<evidence type="ECO:0000256" key="6">
    <source>
        <dbReference type="ARBA" id="ARBA00022801"/>
    </source>
</evidence>
<dbReference type="GO" id="GO:0006508">
    <property type="term" value="P:proteolysis"/>
    <property type="evidence" value="ECO:0007669"/>
    <property type="project" value="UniProtKB-KW"/>
</dbReference>
<evidence type="ECO:0000256" key="3">
    <source>
        <dbReference type="ARBA" id="ARBA00022670"/>
    </source>
</evidence>
<keyword evidence="5" id="KW-0064">Aspartyl protease</keyword>
<evidence type="ECO:0000313" key="12">
    <source>
        <dbReference type="Proteomes" id="UP000228533"/>
    </source>
</evidence>
<dbReference type="UniPathway" id="UPA00665"/>
<feature type="transmembrane region" description="Helical" evidence="10">
    <location>
        <begin position="94"/>
        <end position="110"/>
    </location>
</feature>
<keyword evidence="6" id="KW-0378">Hydrolase</keyword>
<evidence type="ECO:0000256" key="9">
    <source>
        <dbReference type="RuleBase" id="RU004181"/>
    </source>
</evidence>
<proteinExistence type="inferred from homology"/>
<evidence type="ECO:0000256" key="1">
    <source>
        <dbReference type="ARBA" id="ARBA00006139"/>
    </source>
</evidence>